<dbReference type="PANTHER" id="PTHR42870:SF1">
    <property type="entry name" value="NON-SPECIFIC LIPID-TRANSFER PROTEIN-LIKE 2"/>
    <property type="match status" value="1"/>
</dbReference>
<dbReference type="PIRSF" id="PIRSF000429">
    <property type="entry name" value="Ac-CoA_Ac_transf"/>
    <property type="match status" value="1"/>
</dbReference>
<dbReference type="SUPFAM" id="SSF53901">
    <property type="entry name" value="Thiolase-like"/>
    <property type="match status" value="2"/>
</dbReference>
<dbReference type="InterPro" id="IPR002155">
    <property type="entry name" value="Thiolase"/>
</dbReference>
<sequence length="389" mass="40777">MSIKGKAYIVGAFEHPTRNAPDKSVTQLHAECALGALRDAGLSIKDVDGYFCAGDAPGATALSMVEYLNLNLKWVDGSDLGGCSYMVHVRHAAHAIAAGKCSIALITLAGKPKSSGMATGTVPRALGPERPETPWDLPYRSTITGVYGMLANRHMHEYGTTSAQLAAIKVAASTHAQYNEHAALRKVVTVDDVLNSPMIASPLRRLDCCVITDGGGAIVVTTPEIAKSLNRPRVKIIGTGETINTSRGGYLDATTTGAAVSGKQAFSEAGVGIEAIKYASLYDNFTIMVLMQIEDLGFCKKGQGGAFVAEGNLISGKGKLPFNTDGGGLCNNHPANRGGMTKLIEAVRQLRGEAHPAVQVKHCDVALATGPGYVLGVGHAHSTIILERE</sequence>
<dbReference type="InterPro" id="IPR055140">
    <property type="entry name" value="Thiolase_C_2"/>
</dbReference>
<organism evidence="2 3">
    <name type="scientific">Jezberella montanilacus</name>
    <dbReference type="NCBI Taxonomy" id="323426"/>
    <lineage>
        <taxon>Bacteria</taxon>
        <taxon>Pseudomonadati</taxon>
        <taxon>Pseudomonadota</taxon>
        <taxon>Betaproteobacteria</taxon>
        <taxon>Burkholderiales</taxon>
        <taxon>Alcaligenaceae</taxon>
        <taxon>Jezberella</taxon>
    </lineage>
</organism>
<protein>
    <submittedName>
        <fullName evidence="2">Acetyl-CoA C-acetyltransferase</fullName>
    </submittedName>
</protein>
<dbReference type="GO" id="GO:0003988">
    <property type="term" value="F:acetyl-CoA C-acyltransferase activity"/>
    <property type="evidence" value="ECO:0007669"/>
    <property type="project" value="UniProtKB-ARBA"/>
</dbReference>
<dbReference type="CDD" id="cd00829">
    <property type="entry name" value="SCP-x_thiolase"/>
    <property type="match status" value="1"/>
</dbReference>
<keyword evidence="3" id="KW-1185">Reference proteome</keyword>
<feature type="domain" description="Thiolase C-terminal" evidence="1">
    <location>
        <begin position="252"/>
        <end position="388"/>
    </location>
</feature>
<dbReference type="RefSeq" id="WP_106227453.1">
    <property type="nucleotide sequence ID" value="NZ_PVTV01000013.1"/>
</dbReference>
<dbReference type="NCBIfam" id="NF006010">
    <property type="entry name" value="PRK08142.1"/>
    <property type="match status" value="1"/>
</dbReference>
<gene>
    <name evidence="2" type="ORF">BCM14_1582</name>
</gene>
<dbReference type="Gene3D" id="3.40.47.10">
    <property type="match status" value="1"/>
</dbReference>
<proteinExistence type="predicted"/>
<dbReference type="Pfam" id="PF22691">
    <property type="entry name" value="Thiolase_C_1"/>
    <property type="match status" value="1"/>
</dbReference>
<evidence type="ECO:0000259" key="1">
    <source>
        <dbReference type="Pfam" id="PF22691"/>
    </source>
</evidence>
<accession>A0A2T0XG29</accession>
<dbReference type="PANTHER" id="PTHR42870">
    <property type="entry name" value="ACETYL-COA C-ACETYLTRANSFERASE"/>
    <property type="match status" value="1"/>
</dbReference>
<comment type="caution">
    <text evidence="2">The sequence shown here is derived from an EMBL/GenBank/DDBJ whole genome shotgun (WGS) entry which is preliminary data.</text>
</comment>
<reference evidence="2 3" key="1">
    <citation type="submission" date="2018-03" db="EMBL/GenBank/DDBJ databases">
        <title>Genomic Encyclopedia of Type Strains, Phase III (KMG-III): the genomes of soil and plant-associated and newly described type strains.</title>
        <authorList>
            <person name="Whitman W."/>
        </authorList>
    </citation>
    <scope>NUCLEOTIDE SEQUENCE [LARGE SCALE GENOMIC DNA]</scope>
    <source>
        <strain evidence="2 3">MWH-P2sevCIIIb</strain>
    </source>
</reference>
<dbReference type="OrthoDB" id="9790314at2"/>
<dbReference type="InterPro" id="IPR016039">
    <property type="entry name" value="Thiolase-like"/>
</dbReference>
<dbReference type="EMBL" id="PVTV01000013">
    <property type="protein sequence ID" value="PRY97872.1"/>
    <property type="molecule type" value="Genomic_DNA"/>
</dbReference>
<name>A0A2T0XG29_9BURK</name>
<keyword evidence="2" id="KW-0808">Transferase</keyword>
<evidence type="ECO:0000313" key="2">
    <source>
        <dbReference type="EMBL" id="PRY97872.1"/>
    </source>
</evidence>
<dbReference type="Proteomes" id="UP000238308">
    <property type="component" value="Unassembled WGS sequence"/>
</dbReference>
<dbReference type="AlphaFoldDB" id="A0A2T0XG29"/>
<evidence type="ECO:0000313" key="3">
    <source>
        <dbReference type="Proteomes" id="UP000238308"/>
    </source>
</evidence>